<name>A0AAI9X830_PENTH</name>
<dbReference type="EMBL" id="LACB01000170">
    <property type="protein sequence ID" value="KAJ9487227.1"/>
    <property type="molecule type" value="Genomic_DNA"/>
</dbReference>
<protein>
    <submittedName>
        <fullName evidence="3">Uncharacterized protein</fullName>
    </submittedName>
</protein>
<comment type="similarity">
    <text evidence="1">Belongs to the ustYa family.</text>
</comment>
<reference evidence="3" key="2">
    <citation type="journal article" date="2016" name="Fungal Biol.">
        <title>Ochratoxin A production by Penicillium thymicola.</title>
        <authorList>
            <person name="Nguyen H.D.T."/>
            <person name="McMullin D.R."/>
            <person name="Ponomareva E."/>
            <person name="Riley R."/>
            <person name="Pomraning K.R."/>
            <person name="Baker S.E."/>
            <person name="Seifert K.A."/>
        </authorList>
    </citation>
    <scope>NUCLEOTIDE SEQUENCE</scope>
    <source>
        <strain evidence="3">DAOM 180753</strain>
    </source>
</reference>
<keyword evidence="2" id="KW-1133">Transmembrane helix</keyword>
<feature type="transmembrane region" description="Helical" evidence="2">
    <location>
        <begin position="39"/>
        <end position="60"/>
    </location>
</feature>
<keyword evidence="4" id="KW-1185">Reference proteome</keyword>
<comment type="caution">
    <text evidence="3">The sequence shown here is derived from an EMBL/GenBank/DDBJ whole genome shotgun (WGS) entry which is preliminary data.</text>
</comment>
<reference evidence="3" key="1">
    <citation type="submission" date="2015-06" db="EMBL/GenBank/DDBJ databases">
        <authorList>
            <person name="Nguyen H."/>
        </authorList>
    </citation>
    <scope>NUCLEOTIDE SEQUENCE</scope>
    <source>
        <strain evidence="3">DAOM 180753</strain>
    </source>
</reference>
<evidence type="ECO:0000313" key="4">
    <source>
        <dbReference type="Proteomes" id="UP001227192"/>
    </source>
</evidence>
<dbReference type="PANTHER" id="PTHR33365:SF6">
    <property type="entry name" value="OXIDASE USTYA"/>
    <property type="match status" value="1"/>
</dbReference>
<dbReference type="GO" id="GO:0043386">
    <property type="term" value="P:mycotoxin biosynthetic process"/>
    <property type="evidence" value="ECO:0007669"/>
    <property type="project" value="InterPro"/>
</dbReference>
<dbReference type="Proteomes" id="UP001227192">
    <property type="component" value="Unassembled WGS sequence"/>
</dbReference>
<dbReference type="InterPro" id="IPR021765">
    <property type="entry name" value="UstYa-like"/>
</dbReference>
<gene>
    <name evidence="3" type="ORF">VN97_g6097</name>
</gene>
<dbReference type="AlphaFoldDB" id="A0AAI9X830"/>
<accession>A0AAI9X830</accession>
<organism evidence="3 4">
    <name type="scientific">Penicillium thymicola</name>
    <dbReference type="NCBI Taxonomy" id="293382"/>
    <lineage>
        <taxon>Eukaryota</taxon>
        <taxon>Fungi</taxon>
        <taxon>Dikarya</taxon>
        <taxon>Ascomycota</taxon>
        <taxon>Pezizomycotina</taxon>
        <taxon>Eurotiomycetes</taxon>
        <taxon>Eurotiomycetidae</taxon>
        <taxon>Eurotiales</taxon>
        <taxon>Aspergillaceae</taxon>
        <taxon>Penicillium</taxon>
    </lineage>
</organism>
<dbReference type="PANTHER" id="PTHR33365">
    <property type="entry name" value="YALI0B05434P"/>
    <property type="match status" value="1"/>
</dbReference>
<keyword evidence="2" id="KW-0812">Transmembrane</keyword>
<evidence type="ECO:0000313" key="3">
    <source>
        <dbReference type="EMBL" id="KAJ9487227.1"/>
    </source>
</evidence>
<dbReference type="Pfam" id="PF11807">
    <property type="entry name" value="UstYa"/>
    <property type="match status" value="1"/>
</dbReference>
<evidence type="ECO:0000256" key="1">
    <source>
        <dbReference type="ARBA" id="ARBA00035112"/>
    </source>
</evidence>
<proteinExistence type="inferred from homology"/>
<evidence type="ECO:0000256" key="2">
    <source>
        <dbReference type="SAM" id="Phobius"/>
    </source>
</evidence>
<keyword evidence="2" id="KW-0472">Membrane</keyword>
<sequence length="169" mass="19661">MPCKYEKSGIDNQNGLEQGIQSATGVNRPDPRLSRIRCWGTALLVVSLFVSLTLNLWSILFQSRLRGRSEEIKSYNNPENHQSPYTGLAFDVPTRYSLHTEFNGENMTHSDKMWDSINLDAMVIAPTFEWAQDMGLTDSWDFPWDPKRKIYFMKVIHQLHCLVSKRSYW</sequence>